<dbReference type="AlphaFoldDB" id="X1G9E4"/>
<dbReference type="Gene3D" id="3.30.450.30">
    <property type="entry name" value="Dynein light chain 2a, cytoplasmic"/>
    <property type="match status" value="1"/>
</dbReference>
<dbReference type="EMBL" id="BART01040495">
    <property type="protein sequence ID" value="GAH29648.1"/>
    <property type="molecule type" value="Genomic_DNA"/>
</dbReference>
<comment type="caution">
    <text evidence="1">The sequence shown here is derived from an EMBL/GenBank/DDBJ whole genome shotgun (WGS) entry which is preliminary data.</text>
</comment>
<proteinExistence type="predicted"/>
<protein>
    <recommendedName>
        <fullName evidence="2">Roadblock/LAMTOR2 domain-containing protein</fullName>
    </recommendedName>
</protein>
<gene>
    <name evidence="1" type="ORF">S01H4_65866</name>
</gene>
<accession>X1G9E4</accession>
<organism evidence="1">
    <name type="scientific">marine sediment metagenome</name>
    <dbReference type="NCBI Taxonomy" id="412755"/>
    <lineage>
        <taxon>unclassified sequences</taxon>
        <taxon>metagenomes</taxon>
        <taxon>ecological metagenomes</taxon>
    </lineage>
</organism>
<evidence type="ECO:0008006" key="2">
    <source>
        <dbReference type="Google" id="ProtNLM"/>
    </source>
</evidence>
<feature type="non-terminal residue" evidence="1">
    <location>
        <position position="1"/>
    </location>
</feature>
<name>X1G9E4_9ZZZZ</name>
<evidence type="ECO:0000313" key="1">
    <source>
        <dbReference type="EMBL" id="GAH29648.1"/>
    </source>
</evidence>
<sequence>ETENMSFLTITTASGEILIAPEEEYVLIVLKEKGVKLF</sequence>
<reference evidence="1" key="1">
    <citation type="journal article" date="2014" name="Front. Microbiol.">
        <title>High frequency of phylogenetically diverse reductive dehalogenase-homologous genes in deep subseafloor sedimentary metagenomes.</title>
        <authorList>
            <person name="Kawai M."/>
            <person name="Futagami T."/>
            <person name="Toyoda A."/>
            <person name="Takaki Y."/>
            <person name="Nishi S."/>
            <person name="Hori S."/>
            <person name="Arai W."/>
            <person name="Tsubouchi T."/>
            <person name="Morono Y."/>
            <person name="Uchiyama I."/>
            <person name="Ito T."/>
            <person name="Fujiyama A."/>
            <person name="Inagaki F."/>
            <person name="Takami H."/>
        </authorList>
    </citation>
    <scope>NUCLEOTIDE SEQUENCE</scope>
    <source>
        <strain evidence="1">Expedition CK06-06</strain>
    </source>
</reference>